<organism evidence="1 2">
    <name type="scientific">Agrobacterium genomosp. 2 str. CFBP 5494</name>
    <dbReference type="NCBI Taxonomy" id="1183436"/>
    <lineage>
        <taxon>Bacteria</taxon>
        <taxon>Pseudomonadati</taxon>
        <taxon>Pseudomonadota</taxon>
        <taxon>Alphaproteobacteria</taxon>
        <taxon>Hyphomicrobiales</taxon>
        <taxon>Rhizobiaceae</taxon>
        <taxon>Rhizobium/Agrobacterium group</taxon>
        <taxon>Agrobacterium</taxon>
        <taxon>Agrobacterium tumefaciens complex</taxon>
    </lineage>
</organism>
<evidence type="ECO:0000313" key="1">
    <source>
        <dbReference type="EMBL" id="CUW96692.1"/>
    </source>
</evidence>
<proteinExistence type="predicted"/>
<dbReference type="EMBL" id="FBVY01000030">
    <property type="protein sequence ID" value="CUW96692.1"/>
    <property type="molecule type" value="Genomic_DNA"/>
</dbReference>
<gene>
    <name evidence="1" type="ORF">AGR2A_Lc180132</name>
</gene>
<evidence type="ECO:0000313" key="2">
    <source>
        <dbReference type="Proteomes" id="UP000191933"/>
    </source>
</evidence>
<accession>A0A9W5F160</accession>
<name>A0A9W5F160_9HYPH</name>
<protein>
    <submittedName>
        <fullName evidence="1">Uncharacterized protein</fullName>
    </submittedName>
</protein>
<sequence length="235" mass="26227">MRRVKPPVRDTVTTISSKSVVRRSGSDCRWDRSASIRLPWAAFATADDLVDKSAVRTEIVEFLGAPHQQGIVNSVFEMTMRAFDRAVLMRDTFVVARRGHPIMGAKLIVTVCEIDPGVGIEVAECRRQAVAAMIKRRTTHGPQGILKSFGQRDEAFPAENDMGVFEARPDEPKVIEQMIKRLAGDRYTKAAGVGKIRKAQSAWLVRLAEDDLLRFAIDSTPRPDASFKRTADTFR</sequence>
<comment type="caution">
    <text evidence="1">The sequence shown here is derived from an EMBL/GenBank/DDBJ whole genome shotgun (WGS) entry which is preliminary data.</text>
</comment>
<reference evidence="1 2" key="1">
    <citation type="submission" date="2016-01" db="EMBL/GenBank/DDBJ databases">
        <authorList>
            <person name="Regsiter A."/>
            <person name="william w."/>
        </authorList>
    </citation>
    <scope>NUCLEOTIDE SEQUENCE [LARGE SCALE GENOMIC DNA]</scope>
    <source>
        <strain evidence="1 2">CFBP 5494</strain>
    </source>
</reference>
<dbReference type="AlphaFoldDB" id="A0A9W5F160"/>
<dbReference type="Proteomes" id="UP000191933">
    <property type="component" value="Unassembled WGS sequence"/>
</dbReference>
<keyword evidence="2" id="KW-1185">Reference proteome</keyword>